<comment type="caution">
    <text evidence="1">The sequence shown here is derived from an EMBL/GenBank/DDBJ whole genome shotgun (WGS) entry which is preliminary data.</text>
</comment>
<dbReference type="Proteomes" id="UP001341840">
    <property type="component" value="Unassembled WGS sequence"/>
</dbReference>
<proteinExistence type="predicted"/>
<evidence type="ECO:0000313" key="1">
    <source>
        <dbReference type="EMBL" id="MED6121895.1"/>
    </source>
</evidence>
<dbReference type="EMBL" id="JASCZI010030368">
    <property type="protein sequence ID" value="MED6121895.1"/>
    <property type="molecule type" value="Genomic_DNA"/>
</dbReference>
<sequence>MLSINSAYIPVIELFVDFDVLSKVEGDSEMNNGKQIVLEESLNDSEDELEANYEIGDEDEDDDEDGMTIMALQGSSNQPMNQHPGDVSLFMQASNAPPTNQHPFSVPSFMFAVDFAAINGSKFA</sequence>
<evidence type="ECO:0000313" key="2">
    <source>
        <dbReference type="Proteomes" id="UP001341840"/>
    </source>
</evidence>
<reference evidence="1 2" key="1">
    <citation type="journal article" date="2023" name="Plants (Basel)">
        <title>Bridging the Gap: Combining Genomics and Transcriptomics Approaches to Understand Stylosanthes scabra, an Orphan Legume from the Brazilian Caatinga.</title>
        <authorList>
            <person name="Ferreira-Neto J.R.C."/>
            <person name="da Silva M.D."/>
            <person name="Binneck E."/>
            <person name="de Melo N.F."/>
            <person name="da Silva R.H."/>
            <person name="de Melo A.L.T.M."/>
            <person name="Pandolfi V."/>
            <person name="Bustamante F.O."/>
            <person name="Brasileiro-Vidal A.C."/>
            <person name="Benko-Iseppon A.M."/>
        </authorList>
    </citation>
    <scope>NUCLEOTIDE SEQUENCE [LARGE SCALE GENOMIC DNA]</scope>
    <source>
        <tissue evidence="1">Leaves</tissue>
    </source>
</reference>
<gene>
    <name evidence="1" type="ORF">PIB30_034427</name>
</gene>
<keyword evidence="2" id="KW-1185">Reference proteome</keyword>
<protein>
    <submittedName>
        <fullName evidence="1">Uncharacterized protein</fullName>
    </submittedName>
</protein>
<accession>A0ABU6RCY6</accession>
<name>A0ABU6RCY6_9FABA</name>
<organism evidence="1 2">
    <name type="scientific">Stylosanthes scabra</name>
    <dbReference type="NCBI Taxonomy" id="79078"/>
    <lineage>
        <taxon>Eukaryota</taxon>
        <taxon>Viridiplantae</taxon>
        <taxon>Streptophyta</taxon>
        <taxon>Embryophyta</taxon>
        <taxon>Tracheophyta</taxon>
        <taxon>Spermatophyta</taxon>
        <taxon>Magnoliopsida</taxon>
        <taxon>eudicotyledons</taxon>
        <taxon>Gunneridae</taxon>
        <taxon>Pentapetalae</taxon>
        <taxon>rosids</taxon>
        <taxon>fabids</taxon>
        <taxon>Fabales</taxon>
        <taxon>Fabaceae</taxon>
        <taxon>Papilionoideae</taxon>
        <taxon>50 kb inversion clade</taxon>
        <taxon>dalbergioids sensu lato</taxon>
        <taxon>Dalbergieae</taxon>
        <taxon>Pterocarpus clade</taxon>
        <taxon>Stylosanthes</taxon>
    </lineage>
</organism>